<dbReference type="GO" id="GO:0071555">
    <property type="term" value="P:cell wall organization"/>
    <property type="evidence" value="ECO:0007669"/>
    <property type="project" value="UniProtKB-KW"/>
</dbReference>
<dbReference type="Proteomes" id="UP000231025">
    <property type="component" value="Unassembled WGS sequence"/>
</dbReference>
<comment type="function">
    <text evidence="7">Functions as a peptidoglycan terminase that cleaves nascent peptidoglycan strands endolytically to terminate their elongation.</text>
</comment>
<evidence type="ECO:0000256" key="5">
    <source>
        <dbReference type="ARBA" id="ARBA00023239"/>
    </source>
</evidence>
<sequence>MKKINFLVVLLLIITLAFYLFYREGTLPVNKSNQSTKIFVINQGESLTSVVNNLSKEGLIRNRLIFFLIVKKLGIERKIQAGDFRLSPAMDAYQIAKNLTHGTLDIWVTLIEGTRKEEIAQIISQNLGIPETEFLKYAKEGYLFPDTYLLPKDATPESIVKILENNFNKKFSTELQQKAKAKGLSPTETIILASLVEREAKLSEDRQLVASVILNRFKTEMKLDIDATIQYTLGYQPEEKTWWKKVLTTDDLAIDSPYNTYKNKGLPPTPICNPGLAAIQAIANAPETDYFYYLSDKKGKIHYAVTLEEHNENVRKYLE</sequence>
<evidence type="ECO:0000256" key="7">
    <source>
        <dbReference type="HAMAP-Rule" id="MF_02065"/>
    </source>
</evidence>
<dbReference type="GO" id="GO:0008932">
    <property type="term" value="F:lytic endotransglycosylase activity"/>
    <property type="evidence" value="ECO:0007669"/>
    <property type="project" value="UniProtKB-UniRule"/>
</dbReference>
<name>A0A2G9Y8V5_9BACT</name>
<evidence type="ECO:0000256" key="4">
    <source>
        <dbReference type="ARBA" id="ARBA00023136"/>
    </source>
</evidence>
<comment type="catalytic activity">
    <reaction evidence="7">
        <text>a peptidoglycan chain = a peptidoglycan chain with N-acetyl-1,6-anhydromuramyl-[peptide] at the reducing end + a peptidoglycan chain with N-acetylglucosamine at the non-reducing end.</text>
        <dbReference type="EC" id="4.2.2.29"/>
    </reaction>
</comment>
<dbReference type="PANTHER" id="PTHR30518">
    <property type="entry name" value="ENDOLYTIC MUREIN TRANSGLYCOSYLASE"/>
    <property type="match status" value="1"/>
</dbReference>
<feature type="site" description="Important for catalytic activity" evidence="7">
    <location>
        <position position="199"/>
    </location>
</feature>
<organism evidence="8 9">
    <name type="scientific">Candidatus Roizmanbacteria bacterium CG23_combo_of_CG06-09_8_20_14_all_35_49</name>
    <dbReference type="NCBI Taxonomy" id="1974863"/>
    <lineage>
        <taxon>Bacteria</taxon>
        <taxon>Candidatus Roizmaniibacteriota</taxon>
    </lineage>
</organism>
<evidence type="ECO:0000256" key="2">
    <source>
        <dbReference type="ARBA" id="ARBA00022692"/>
    </source>
</evidence>
<dbReference type="EMBL" id="PCRE01000034">
    <property type="protein sequence ID" value="PIP14941.1"/>
    <property type="molecule type" value="Genomic_DNA"/>
</dbReference>
<dbReference type="HAMAP" id="MF_02065">
    <property type="entry name" value="MltG"/>
    <property type="match status" value="1"/>
</dbReference>
<dbReference type="InterPro" id="IPR003770">
    <property type="entry name" value="MLTG-like"/>
</dbReference>
<evidence type="ECO:0000256" key="6">
    <source>
        <dbReference type="ARBA" id="ARBA00023316"/>
    </source>
</evidence>
<keyword evidence="1 7" id="KW-1003">Cell membrane</keyword>
<evidence type="ECO:0000256" key="1">
    <source>
        <dbReference type="ARBA" id="ARBA00022475"/>
    </source>
</evidence>
<protein>
    <recommendedName>
        <fullName evidence="7">Endolytic murein transglycosylase</fullName>
        <ecNumber evidence="7">4.2.2.29</ecNumber>
    </recommendedName>
    <alternativeName>
        <fullName evidence="7">Peptidoglycan lytic transglycosylase</fullName>
    </alternativeName>
    <alternativeName>
        <fullName evidence="7">Peptidoglycan polymerization terminase</fullName>
    </alternativeName>
</protein>
<keyword evidence="5 7" id="KW-0456">Lyase</keyword>
<keyword evidence="3 7" id="KW-1133">Transmembrane helix</keyword>
<dbReference type="Gene3D" id="3.30.1490.480">
    <property type="entry name" value="Endolytic murein transglycosylase"/>
    <property type="match status" value="1"/>
</dbReference>
<dbReference type="Gene3D" id="3.30.160.60">
    <property type="entry name" value="Classic Zinc Finger"/>
    <property type="match status" value="1"/>
</dbReference>
<evidence type="ECO:0000313" key="9">
    <source>
        <dbReference type="Proteomes" id="UP000231025"/>
    </source>
</evidence>
<dbReference type="NCBIfam" id="TIGR00247">
    <property type="entry name" value="endolytic transglycosylase MltG"/>
    <property type="match status" value="1"/>
</dbReference>
<keyword evidence="6 7" id="KW-0961">Cell wall biogenesis/degradation</keyword>
<evidence type="ECO:0000313" key="8">
    <source>
        <dbReference type="EMBL" id="PIP14941.1"/>
    </source>
</evidence>
<dbReference type="GO" id="GO:0005886">
    <property type="term" value="C:plasma membrane"/>
    <property type="evidence" value="ECO:0007669"/>
    <property type="project" value="UniProtKB-UniRule"/>
</dbReference>
<dbReference type="Pfam" id="PF02618">
    <property type="entry name" value="YceG"/>
    <property type="match status" value="1"/>
</dbReference>
<dbReference type="CDD" id="cd08010">
    <property type="entry name" value="MltG_like"/>
    <property type="match status" value="1"/>
</dbReference>
<proteinExistence type="inferred from homology"/>
<accession>A0A2G9Y8V5</accession>
<dbReference type="EC" id="4.2.2.29" evidence="7"/>
<dbReference type="GO" id="GO:0009252">
    <property type="term" value="P:peptidoglycan biosynthetic process"/>
    <property type="evidence" value="ECO:0007669"/>
    <property type="project" value="UniProtKB-UniRule"/>
</dbReference>
<keyword evidence="2 7" id="KW-0812">Transmembrane</keyword>
<dbReference type="PANTHER" id="PTHR30518:SF2">
    <property type="entry name" value="ENDOLYTIC MUREIN TRANSGLYCOSYLASE"/>
    <property type="match status" value="1"/>
</dbReference>
<gene>
    <name evidence="7" type="primary">mltG</name>
    <name evidence="8" type="ORF">COX47_02270</name>
</gene>
<dbReference type="AlphaFoldDB" id="A0A2G9Y8V5"/>
<evidence type="ECO:0000256" key="3">
    <source>
        <dbReference type="ARBA" id="ARBA00022989"/>
    </source>
</evidence>
<keyword evidence="4 7" id="KW-0472">Membrane</keyword>
<comment type="similarity">
    <text evidence="7">Belongs to the transglycosylase MltG family.</text>
</comment>
<reference evidence="8 9" key="1">
    <citation type="submission" date="2017-09" db="EMBL/GenBank/DDBJ databases">
        <title>Depth-based differentiation of microbial function through sediment-hosted aquifers and enrichment of novel symbionts in the deep terrestrial subsurface.</title>
        <authorList>
            <person name="Probst A.J."/>
            <person name="Ladd B."/>
            <person name="Jarett J.K."/>
            <person name="Geller-Mcgrath D.E."/>
            <person name="Sieber C.M."/>
            <person name="Emerson J.B."/>
            <person name="Anantharaman K."/>
            <person name="Thomas B.C."/>
            <person name="Malmstrom R."/>
            <person name="Stieglmeier M."/>
            <person name="Klingl A."/>
            <person name="Woyke T."/>
            <person name="Ryan C.M."/>
            <person name="Banfield J.F."/>
        </authorList>
    </citation>
    <scope>NUCLEOTIDE SEQUENCE [LARGE SCALE GENOMIC DNA]</scope>
    <source>
        <strain evidence="8">CG23_combo_of_CG06-09_8_20_14_all_35_49</strain>
    </source>
</reference>
<comment type="caution">
    <text evidence="8">The sequence shown here is derived from an EMBL/GenBank/DDBJ whole genome shotgun (WGS) entry which is preliminary data.</text>
</comment>